<dbReference type="InterPro" id="IPR046825">
    <property type="entry name" value="PDH_C"/>
</dbReference>
<evidence type="ECO:0000313" key="4">
    <source>
        <dbReference type="EMBL" id="QEG34870.1"/>
    </source>
</evidence>
<gene>
    <name evidence="4" type="ORF">Pr1d_21580</name>
</gene>
<dbReference type="SUPFAM" id="SSF51735">
    <property type="entry name" value="NAD(P)-binding Rossmann-fold domains"/>
    <property type="match status" value="1"/>
</dbReference>
<dbReference type="KEGG" id="bgok:Pr1d_21580"/>
<dbReference type="GO" id="GO:0006571">
    <property type="term" value="P:tyrosine biosynthetic process"/>
    <property type="evidence" value="ECO:0007669"/>
    <property type="project" value="InterPro"/>
</dbReference>
<evidence type="ECO:0000256" key="2">
    <source>
        <dbReference type="SAM" id="Coils"/>
    </source>
</evidence>
<keyword evidence="1" id="KW-0560">Oxidoreductase</keyword>
<dbReference type="EMBL" id="CP042913">
    <property type="protein sequence ID" value="QEG34870.1"/>
    <property type="molecule type" value="Genomic_DNA"/>
</dbReference>
<dbReference type="SUPFAM" id="SSF48179">
    <property type="entry name" value="6-phosphogluconate dehydrogenase C-terminal domain-like"/>
    <property type="match status" value="1"/>
</dbReference>
<evidence type="ECO:0000313" key="5">
    <source>
        <dbReference type="Proteomes" id="UP000323917"/>
    </source>
</evidence>
<dbReference type="InterPro" id="IPR046826">
    <property type="entry name" value="PDH_N"/>
</dbReference>
<dbReference type="AlphaFoldDB" id="A0A5B9QBC5"/>
<feature type="coiled-coil region" evidence="2">
    <location>
        <begin position="271"/>
        <end position="298"/>
    </location>
</feature>
<dbReference type="Pfam" id="PF20463">
    <property type="entry name" value="PDH_C"/>
    <property type="match status" value="1"/>
</dbReference>
<dbReference type="Proteomes" id="UP000323917">
    <property type="component" value="Chromosome"/>
</dbReference>
<dbReference type="GO" id="GO:0004665">
    <property type="term" value="F:prephenate dehydrogenase (NADP+) activity"/>
    <property type="evidence" value="ECO:0007669"/>
    <property type="project" value="InterPro"/>
</dbReference>
<dbReference type="PROSITE" id="PS51176">
    <property type="entry name" value="PDH_ADH"/>
    <property type="match status" value="1"/>
</dbReference>
<evidence type="ECO:0000259" key="3">
    <source>
        <dbReference type="PROSITE" id="PS51176"/>
    </source>
</evidence>
<dbReference type="GO" id="GO:0070403">
    <property type="term" value="F:NAD+ binding"/>
    <property type="evidence" value="ECO:0007669"/>
    <property type="project" value="InterPro"/>
</dbReference>
<dbReference type="InterPro" id="IPR003099">
    <property type="entry name" value="Prephen_DH"/>
</dbReference>
<dbReference type="InterPro" id="IPR036291">
    <property type="entry name" value="NAD(P)-bd_dom_sf"/>
</dbReference>
<dbReference type="InterPro" id="IPR008927">
    <property type="entry name" value="6-PGluconate_DH-like_C_sf"/>
</dbReference>
<dbReference type="Gene3D" id="1.10.3660.10">
    <property type="entry name" value="6-phosphogluconate dehydrogenase C-terminal like domain"/>
    <property type="match status" value="1"/>
</dbReference>
<protein>
    <submittedName>
        <fullName evidence="4">Prephenate dehydrogenase</fullName>
    </submittedName>
</protein>
<dbReference type="Gene3D" id="3.40.50.720">
    <property type="entry name" value="NAD(P)-binding Rossmann-like Domain"/>
    <property type="match status" value="1"/>
</dbReference>
<proteinExistence type="predicted"/>
<accession>A0A5B9QBC5</accession>
<feature type="domain" description="Prephenate/arogenate dehydrogenase" evidence="3">
    <location>
        <begin position="40"/>
        <end position="316"/>
    </location>
</feature>
<name>A0A5B9QBC5_9BACT</name>
<organism evidence="4 5">
    <name type="scientific">Bythopirellula goksoeyrii</name>
    <dbReference type="NCBI Taxonomy" id="1400387"/>
    <lineage>
        <taxon>Bacteria</taxon>
        <taxon>Pseudomonadati</taxon>
        <taxon>Planctomycetota</taxon>
        <taxon>Planctomycetia</taxon>
        <taxon>Pirellulales</taxon>
        <taxon>Lacipirellulaceae</taxon>
        <taxon>Bythopirellula</taxon>
    </lineage>
</organism>
<dbReference type="PANTHER" id="PTHR21363:SF0">
    <property type="entry name" value="PREPHENATE DEHYDROGENASE [NADP(+)]"/>
    <property type="match status" value="1"/>
</dbReference>
<reference evidence="4 5" key="1">
    <citation type="submission" date="2019-08" db="EMBL/GenBank/DDBJ databases">
        <title>Deep-cultivation of Planctomycetes and their phenomic and genomic characterization uncovers novel biology.</title>
        <authorList>
            <person name="Wiegand S."/>
            <person name="Jogler M."/>
            <person name="Boedeker C."/>
            <person name="Pinto D."/>
            <person name="Vollmers J."/>
            <person name="Rivas-Marin E."/>
            <person name="Kohn T."/>
            <person name="Peeters S.H."/>
            <person name="Heuer A."/>
            <person name="Rast P."/>
            <person name="Oberbeckmann S."/>
            <person name="Bunk B."/>
            <person name="Jeske O."/>
            <person name="Meyerdierks A."/>
            <person name="Storesund J.E."/>
            <person name="Kallscheuer N."/>
            <person name="Luecker S."/>
            <person name="Lage O.M."/>
            <person name="Pohl T."/>
            <person name="Merkel B.J."/>
            <person name="Hornburger P."/>
            <person name="Mueller R.-W."/>
            <person name="Bruemmer F."/>
            <person name="Labrenz M."/>
            <person name="Spormann A.M."/>
            <person name="Op den Camp H."/>
            <person name="Overmann J."/>
            <person name="Amann R."/>
            <person name="Jetten M.S.M."/>
            <person name="Mascher T."/>
            <person name="Medema M.H."/>
            <person name="Devos D.P."/>
            <person name="Kaster A.-K."/>
            <person name="Ovreas L."/>
            <person name="Rohde M."/>
            <person name="Galperin M.Y."/>
            <person name="Jogler C."/>
        </authorList>
    </citation>
    <scope>NUCLEOTIDE SEQUENCE [LARGE SCALE GENOMIC DNA]</scope>
    <source>
        <strain evidence="4 5">Pr1d</strain>
    </source>
</reference>
<dbReference type="InterPro" id="IPR050812">
    <property type="entry name" value="Preph/Arog_dehydrog"/>
</dbReference>
<evidence type="ECO:0000256" key="1">
    <source>
        <dbReference type="ARBA" id="ARBA00023002"/>
    </source>
</evidence>
<keyword evidence="5" id="KW-1185">Reference proteome</keyword>
<dbReference type="GO" id="GO:0008977">
    <property type="term" value="F:prephenate dehydrogenase (NAD+) activity"/>
    <property type="evidence" value="ECO:0007669"/>
    <property type="project" value="InterPro"/>
</dbReference>
<keyword evidence="2" id="KW-0175">Coiled coil</keyword>
<dbReference type="PANTHER" id="PTHR21363">
    <property type="entry name" value="PREPHENATE DEHYDROGENASE"/>
    <property type="match status" value="1"/>
</dbReference>
<dbReference type="Pfam" id="PF02153">
    <property type="entry name" value="PDH_N"/>
    <property type="match status" value="1"/>
</dbReference>
<dbReference type="FunFam" id="3.40.50.720:FF:000208">
    <property type="entry name" value="Prephenate dehydrogenase"/>
    <property type="match status" value="1"/>
</dbReference>
<sequence length="316" mass="33664">MLECPLRYLSATLPGVGPSEVSPQPSQIIQLAHLRMSVATNVTIVGVGLIGGSIGLALRERKLATRVVGCGRRQESLDKALAVGAIDKGSTDLAASVADAQIVIVATPVASVVEHVCQIVAATKAELITDVGSTKTLICRQIEEKLSSSKAQFVGSHPLAGDHRTGPENARADLFADRTVVVTPTDATPAELTRLAREFWKSLGAHVLEMDPEQHDRAVGATSHLPHLVASALAANTPAEYLPLAATGWADTTRIAAGDPELWTQIFAQNAPAVLEELDRLIEQLAKLRTELANSEWRPLQETLERAKQVRDALGN</sequence>